<evidence type="ECO:0000313" key="9">
    <source>
        <dbReference type="EMBL" id="OXL15565.1"/>
    </source>
</evidence>
<evidence type="ECO:0000256" key="3">
    <source>
        <dbReference type="ARBA" id="ARBA00022729"/>
    </source>
</evidence>
<dbReference type="HAMAP" id="MF_00415">
    <property type="entry name" value="FlgH"/>
    <property type="match status" value="1"/>
</dbReference>
<dbReference type="InterPro" id="IPR000527">
    <property type="entry name" value="Flag_Lring"/>
</dbReference>
<dbReference type="PRINTS" id="PR01008">
    <property type="entry name" value="FLGLRINGFLGH"/>
</dbReference>
<keyword evidence="9" id="KW-0282">Flagellum</keyword>
<evidence type="ECO:0000256" key="8">
    <source>
        <dbReference type="SAM" id="SignalP"/>
    </source>
</evidence>
<dbReference type="GO" id="GO:0071973">
    <property type="term" value="P:bacterial-type flagellum-dependent cell motility"/>
    <property type="evidence" value="ECO:0007669"/>
    <property type="project" value="InterPro"/>
</dbReference>
<dbReference type="GO" id="GO:0003774">
    <property type="term" value="F:cytoskeletal motor activity"/>
    <property type="evidence" value="ECO:0007669"/>
    <property type="project" value="InterPro"/>
</dbReference>
<evidence type="ECO:0000256" key="1">
    <source>
        <dbReference type="ARBA" id="ARBA00002591"/>
    </source>
</evidence>
<evidence type="ECO:0000256" key="4">
    <source>
        <dbReference type="ARBA" id="ARBA00023136"/>
    </source>
</evidence>
<keyword evidence="3 7" id="KW-0732">Signal</keyword>
<evidence type="ECO:0000313" key="10">
    <source>
        <dbReference type="Proteomes" id="UP000215188"/>
    </source>
</evidence>
<dbReference type="Pfam" id="PF02107">
    <property type="entry name" value="FlgH"/>
    <property type="match status" value="1"/>
</dbReference>
<dbReference type="PROSITE" id="PS51257">
    <property type="entry name" value="PROKAR_LIPOPROTEIN"/>
    <property type="match status" value="1"/>
</dbReference>
<evidence type="ECO:0000256" key="6">
    <source>
        <dbReference type="ARBA" id="ARBA00023237"/>
    </source>
</evidence>
<dbReference type="GO" id="GO:0009279">
    <property type="term" value="C:cell outer membrane"/>
    <property type="evidence" value="ECO:0007669"/>
    <property type="project" value="UniProtKB-SubCell"/>
</dbReference>
<keyword evidence="9" id="KW-0966">Cell projection</keyword>
<reference evidence="9 10" key="1">
    <citation type="submission" date="2017-06" db="EMBL/GenBank/DDBJ databases">
        <title>Reclassification of a Polynucleobacter cosmopolitanus strain isolated from tropical Lake Victoria as Polynucleobacter victoriensis comb. nov.</title>
        <authorList>
            <person name="Hahn M.W."/>
        </authorList>
    </citation>
    <scope>NUCLEOTIDE SEQUENCE [LARGE SCALE GENOMIC DNA]</scope>
    <source>
        <strain evidence="9 10">MWH-MoIso2</strain>
    </source>
</reference>
<protein>
    <recommendedName>
        <fullName evidence="7">Flagellar L-ring protein</fullName>
    </recommendedName>
    <alternativeName>
        <fullName evidence="7">Basal body L-ring protein</fullName>
    </alternativeName>
</protein>
<feature type="chain" id="PRO_5013257490" description="Flagellar L-ring protein" evidence="8">
    <location>
        <begin position="19"/>
        <end position="221"/>
    </location>
</feature>
<dbReference type="PANTHER" id="PTHR34933">
    <property type="entry name" value="FLAGELLAR L-RING PROTEIN"/>
    <property type="match status" value="1"/>
</dbReference>
<gene>
    <name evidence="7" type="primary">flgH</name>
    <name evidence="9" type="ORF">AOC33_00235</name>
</gene>
<keyword evidence="7" id="KW-0449">Lipoprotein</keyword>
<comment type="subunit">
    <text evidence="7">The basal body constitutes a major portion of the flagellar organelle and consists of four rings (L,P,S, and M) mounted on a central rod.</text>
</comment>
<comment type="subcellular location">
    <subcellularLocation>
        <location evidence="7">Cell outer membrane</location>
        <topology evidence="7">Lipid-anchor</topology>
    </subcellularLocation>
    <subcellularLocation>
        <location evidence="7">Bacterial flagellum basal body</location>
    </subcellularLocation>
</comment>
<keyword evidence="9" id="KW-0969">Cilium</keyword>
<name>A0A229FU98_9BURK</name>
<organism evidence="9 10">
    <name type="scientific">Polynucleobacter cosmopolitanus</name>
    <dbReference type="NCBI Taxonomy" id="351345"/>
    <lineage>
        <taxon>Bacteria</taxon>
        <taxon>Pseudomonadati</taxon>
        <taxon>Pseudomonadota</taxon>
        <taxon>Betaproteobacteria</taxon>
        <taxon>Burkholderiales</taxon>
        <taxon>Burkholderiaceae</taxon>
        <taxon>Polynucleobacter</taxon>
    </lineage>
</organism>
<keyword evidence="6 7" id="KW-0998">Cell outer membrane</keyword>
<dbReference type="EMBL" id="NJGG01000001">
    <property type="protein sequence ID" value="OXL15565.1"/>
    <property type="molecule type" value="Genomic_DNA"/>
</dbReference>
<keyword evidence="5 7" id="KW-0975">Bacterial flagellum</keyword>
<sequence>MKYLILIATCATTLIGCAGVTPSTITSTSATVRPMPAERALPMSGAIYTERTYRSMFEDRRASKVGDVITIVIAEKSSANKANNTKSENTGSAVNSLSALGGLSAGAMKNANVNGAGERTLESTDTGNITNAFNSSLTVTVVDVLEGGNLVVQGEKQIGYDRGADFIRFSGIVSPQLIAKGNVISSTQVADARIEYRTNAQVDQSAIASMMNRLFYSILPF</sequence>
<proteinExistence type="inferred from homology"/>
<comment type="similarity">
    <text evidence="2 7">Belongs to the FlgH family.</text>
</comment>
<dbReference type="PANTHER" id="PTHR34933:SF1">
    <property type="entry name" value="FLAGELLAR L-RING PROTEIN"/>
    <property type="match status" value="1"/>
</dbReference>
<dbReference type="OrthoDB" id="9789463at2"/>
<comment type="caution">
    <text evidence="9">The sequence shown here is derived from an EMBL/GenBank/DDBJ whole genome shotgun (WGS) entry which is preliminary data.</text>
</comment>
<feature type="signal peptide" evidence="8">
    <location>
        <begin position="1"/>
        <end position="18"/>
    </location>
</feature>
<evidence type="ECO:0000256" key="7">
    <source>
        <dbReference type="HAMAP-Rule" id="MF_00415"/>
    </source>
</evidence>
<keyword evidence="10" id="KW-1185">Reference proteome</keyword>
<evidence type="ECO:0000256" key="2">
    <source>
        <dbReference type="ARBA" id="ARBA00006929"/>
    </source>
</evidence>
<dbReference type="Proteomes" id="UP000215188">
    <property type="component" value="Unassembled WGS sequence"/>
</dbReference>
<accession>A0A229FU98</accession>
<dbReference type="AlphaFoldDB" id="A0A229FU98"/>
<comment type="function">
    <text evidence="1 7">Assembles around the rod to form the L-ring and probably protects the motor/basal body from shearing forces during rotation.</text>
</comment>
<dbReference type="GO" id="GO:0009427">
    <property type="term" value="C:bacterial-type flagellum basal body, distal rod, L ring"/>
    <property type="evidence" value="ECO:0007669"/>
    <property type="project" value="InterPro"/>
</dbReference>
<evidence type="ECO:0000256" key="5">
    <source>
        <dbReference type="ARBA" id="ARBA00023143"/>
    </source>
</evidence>
<dbReference type="RefSeq" id="WP_089514604.1">
    <property type="nucleotide sequence ID" value="NZ_NJGG01000001.1"/>
</dbReference>
<keyword evidence="4 7" id="KW-0472">Membrane</keyword>